<evidence type="ECO:0000313" key="1">
    <source>
        <dbReference type="EMBL" id="EMR62107.1"/>
    </source>
</evidence>
<proteinExistence type="predicted"/>
<organism evidence="1 2">
    <name type="scientific">Eutypa lata (strain UCR-EL1)</name>
    <name type="common">Grapevine dieback disease fungus</name>
    <name type="synonym">Eutypa armeniacae</name>
    <dbReference type="NCBI Taxonomy" id="1287681"/>
    <lineage>
        <taxon>Eukaryota</taxon>
        <taxon>Fungi</taxon>
        <taxon>Dikarya</taxon>
        <taxon>Ascomycota</taxon>
        <taxon>Pezizomycotina</taxon>
        <taxon>Sordariomycetes</taxon>
        <taxon>Xylariomycetidae</taxon>
        <taxon>Xylariales</taxon>
        <taxon>Diatrypaceae</taxon>
        <taxon>Eutypa</taxon>
    </lineage>
</organism>
<sequence length="217" mass="25723">MEPTRKQSIFFSIPIEIRCEIYRHCIPFLQEQRDLKRLYNPDEQKVKVSIPSLLLVCKAIHNEATPIFLSFATVFLGMEARWAIRSANPLYLPLVRDLQIQLKSDYWPSHYGLDEFTERCGKDLRDLRVVHIHYTKPRICFCNECSVWYLPPRRWHKTDLASLDELLASNDNLDVVKVSGHYDKEWYRNLQNVMKERKRVPKTLLLSDEEAMRALDT</sequence>
<dbReference type="AlphaFoldDB" id="M7SD72"/>
<dbReference type="PANTHER" id="PTHR42085">
    <property type="entry name" value="F-BOX DOMAIN-CONTAINING PROTEIN"/>
    <property type="match status" value="1"/>
</dbReference>
<dbReference type="Proteomes" id="UP000012174">
    <property type="component" value="Unassembled WGS sequence"/>
</dbReference>
<dbReference type="OrthoDB" id="2951834at2759"/>
<accession>M7SD72</accession>
<evidence type="ECO:0000313" key="2">
    <source>
        <dbReference type="Proteomes" id="UP000012174"/>
    </source>
</evidence>
<keyword evidence="2" id="KW-1185">Reference proteome</keyword>
<protein>
    <recommendedName>
        <fullName evidence="3">F-box domain-containing protein</fullName>
    </recommendedName>
</protein>
<evidence type="ECO:0008006" key="3">
    <source>
        <dbReference type="Google" id="ProtNLM"/>
    </source>
</evidence>
<dbReference type="PANTHER" id="PTHR42085:SF2">
    <property type="entry name" value="F-BOX DOMAIN-CONTAINING PROTEIN"/>
    <property type="match status" value="1"/>
</dbReference>
<gene>
    <name evidence="1" type="ORF">UCREL1_10961</name>
</gene>
<name>M7SD72_EUTLA</name>
<dbReference type="InterPro" id="IPR038883">
    <property type="entry name" value="AN11006-like"/>
</dbReference>
<dbReference type="EMBL" id="KB707497">
    <property type="protein sequence ID" value="EMR62107.1"/>
    <property type="molecule type" value="Genomic_DNA"/>
</dbReference>
<reference evidence="2" key="1">
    <citation type="journal article" date="2013" name="Genome Announc.">
        <title>Draft genome sequence of the grapevine dieback fungus Eutypa lata UCR-EL1.</title>
        <authorList>
            <person name="Blanco-Ulate B."/>
            <person name="Rolshausen P.E."/>
            <person name="Cantu D."/>
        </authorList>
    </citation>
    <scope>NUCLEOTIDE SEQUENCE [LARGE SCALE GENOMIC DNA]</scope>
    <source>
        <strain evidence="2">UCR-EL1</strain>
    </source>
</reference>
<dbReference type="HOGENOM" id="CLU_1204766_0_0_1"/>
<dbReference type="KEGG" id="ela:UCREL1_10961"/>